<evidence type="ECO:0000313" key="3">
    <source>
        <dbReference type="EMBL" id="CAD8692809.1"/>
    </source>
</evidence>
<dbReference type="SUPFAM" id="SSF53335">
    <property type="entry name" value="S-adenosyl-L-methionine-dependent methyltransferases"/>
    <property type="match status" value="1"/>
</dbReference>
<accession>A0A6T8VD05</accession>
<dbReference type="PANTHER" id="PTHR43591">
    <property type="entry name" value="METHYLTRANSFERASE"/>
    <property type="match status" value="1"/>
</dbReference>
<dbReference type="EMBL" id="HBFB01030413">
    <property type="protein sequence ID" value="CAD8692809.1"/>
    <property type="molecule type" value="Transcribed_RNA"/>
</dbReference>
<feature type="domain" description="Methyltransferase type 11" evidence="2">
    <location>
        <begin position="171"/>
        <end position="274"/>
    </location>
</feature>
<sequence>MASCSSNTTTTQRRPTWAVKEGRPISMHHGMRAHVVPHAASVDTAPSAASRTESSASASTSFELCCPICFKQRFSLPGMPKTSQALACTRCARSFSTTPAYVDLTLTSGVKQKVYNQKQWGGTELFRSPVISFVYERGWRQGFSWAGFPGVDKETEMAMRYLRPAYGKVVVDMSCGSGLFTRRFARSGKFAGVVAADFSESMLGQTKTFLEERAPPGSGAQAPVLLLRADVGRLPFPTGSVAALHAGAAIHCWPNPQAALAEISRVLAPGGVFVGTTFMVPTAPLGQALGNDDLVRPLNQLQDAPRGQYKWWEEEELRDLCTGVGLQGFERERQWRFIMFAARKPMGPDVTNSDDE</sequence>
<evidence type="ECO:0000259" key="2">
    <source>
        <dbReference type="Pfam" id="PF08241"/>
    </source>
</evidence>
<name>A0A6T8VD05_9CHLO</name>
<gene>
    <name evidence="3" type="ORF">CLEI1391_LOCUS16992</name>
    <name evidence="4" type="ORF">CLEI1391_LOCUS16994</name>
</gene>
<protein>
    <recommendedName>
        <fullName evidence="2">Methyltransferase type 11 domain-containing protein</fullName>
    </recommendedName>
</protein>
<evidence type="ECO:0000313" key="4">
    <source>
        <dbReference type="EMBL" id="CAD8692811.1"/>
    </source>
</evidence>
<dbReference type="Gene3D" id="3.40.50.150">
    <property type="entry name" value="Vaccinia Virus protein VP39"/>
    <property type="match status" value="1"/>
</dbReference>
<dbReference type="InterPro" id="IPR013216">
    <property type="entry name" value="Methyltransf_11"/>
</dbReference>
<organism evidence="3">
    <name type="scientific">Chlamydomonas leiostraca</name>
    <dbReference type="NCBI Taxonomy" id="1034604"/>
    <lineage>
        <taxon>Eukaryota</taxon>
        <taxon>Viridiplantae</taxon>
        <taxon>Chlorophyta</taxon>
        <taxon>core chlorophytes</taxon>
        <taxon>Chlorophyceae</taxon>
        <taxon>CS clade</taxon>
        <taxon>Chlamydomonadales</taxon>
        <taxon>Chlamydomonadaceae</taxon>
        <taxon>Chlamydomonas</taxon>
    </lineage>
</organism>
<evidence type="ECO:0000256" key="1">
    <source>
        <dbReference type="SAM" id="MobiDB-lite"/>
    </source>
</evidence>
<dbReference type="EMBL" id="HBFB01030415">
    <property type="protein sequence ID" value="CAD8692811.1"/>
    <property type="molecule type" value="Transcribed_RNA"/>
</dbReference>
<dbReference type="AlphaFoldDB" id="A0A6T8VD05"/>
<dbReference type="PANTHER" id="PTHR43591:SF99">
    <property type="entry name" value="OS06G0646000 PROTEIN"/>
    <property type="match status" value="1"/>
</dbReference>
<dbReference type="GO" id="GO:0008757">
    <property type="term" value="F:S-adenosylmethionine-dependent methyltransferase activity"/>
    <property type="evidence" value="ECO:0007669"/>
    <property type="project" value="InterPro"/>
</dbReference>
<feature type="compositionally biased region" description="Polar residues" evidence="1">
    <location>
        <begin position="1"/>
        <end position="14"/>
    </location>
</feature>
<proteinExistence type="predicted"/>
<feature type="region of interest" description="Disordered" evidence="1">
    <location>
        <begin position="1"/>
        <end position="20"/>
    </location>
</feature>
<reference evidence="3" key="1">
    <citation type="submission" date="2021-01" db="EMBL/GenBank/DDBJ databases">
        <authorList>
            <person name="Corre E."/>
            <person name="Pelletier E."/>
            <person name="Niang G."/>
            <person name="Scheremetjew M."/>
            <person name="Finn R."/>
            <person name="Kale V."/>
            <person name="Holt S."/>
            <person name="Cochrane G."/>
            <person name="Meng A."/>
            <person name="Brown T."/>
            <person name="Cohen L."/>
        </authorList>
    </citation>
    <scope>NUCLEOTIDE SEQUENCE</scope>
    <source>
        <strain evidence="3">SAG 11-49</strain>
    </source>
</reference>
<dbReference type="Pfam" id="PF08241">
    <property type="entry name" value="Methyltransf_11"/>
    <property type="match status" value="1"/>
</dbReference>
<dbReference type="CDD" id="cd02440">
    <property type="entry name" value="AdoMet_MTases"/>
    <property type="match status" value="1"/>
</dbReference>
<dbReference type="InterPro" id="IPR029063">
    <property type="entry name" value="SAM-dependent_MTases_sf"/>
</dbReference>